<dbReference type="InterPro" id="IPR045339">
    <property type="entry name" value="DUF6534"/>
</dbReference>
<dbReference type="PANTHER" id="PTHR40465:SF1">
    <property type="entry name" value="DUF6534 DOMAIN-CONTAINING PROTEIN"/>
    <property type="match status" value="1"/>
</dbReference>
<feature type="transmembrane region" description="Helical" evidence="1">
    <location>
        <begin position="162"/>
        <end position="183"/>
    </location>
</feature>
<keyword evidence="4" id="KW-1185">Reference proteome</keyword>
<sequence>MHLNNTYGCLFVGILFAIILYGLGCAQTIYYARWYRKDPMWTKLLVAFTWLFDTCRTILDVSLLWEYTVTIHGNPEGLEVLRNELFAEFFMNSFTVVIVQLYFIYIVWNLFIDGRNRFRISVTAAAIALALLSFGANCGLVYRFSLSHSIAAAEDNVTVTASIATVTAVVTDIYITISLCLILSSKRTGYQRTEYFISALIGYAIRRGIFTALVQGLHFLTYISTFKQSSLYWMLFHFPSSKVYVNSMLAVLNVRKTVLEKAVPMIHADGMELEMDVVSRDAGSKTVRTASTNMSKRARRYSPAHIKVTRDVVGDDGRTVDVILNDAVSSYDSAREVGEKV</sequence>
<keyword evidence="1" id="KW-0472">Membrane</keyword>
<name>A0A165GNB1_9APHY</name>
<proteinExistence type="predicted"/>
<evidence type="ECO:0000259" key="2">
    <source>
        <dbReference type="Pfam" id="PF20152"/>
    </source>
</evidence>
<dbReference type="AlphaFoldDB" id="A0A165GNB1"/>
<dbReference type="PANTHER" id="PTHR40465">
    <property type="entry name" value="CHROMOSOME 1, WHOLE GENOME SHOTGUN SEQUENCE"/>
    <property type="match status" value="1"/>
</dbReference>
<gene>
    <name evidence="3" type="ORF">LAESUDRAFT_720917</name>
</gene>
<feature type="domain" description="DUF6534" evidence="2">
    <location>
        <begin position="168"/>
        <end position="256"/>
    </location>
</feature>
<feature type="transmembrane region" description="Helical" evidence="1">
    <location>
        <begin position="120"/>
        <end position="142"/>
    </location>
</feature>
<dbReference type="STRING" id="1314785.A0A165GNB1"/>
<accession>A0A165GNB1</accession>
<evidence type="ECO:0000256" key="1">
    <source>
        <dbReference type="SAM" id="Phobius"/>
    </source>
</evidence>
<keyword evidence="1" id="KW-1133">Transmembrane helix</keyword>
<dbReference type="InParanoid" id="A0A165GNB1"/>
<dbReference type="GeneID" id="63824947"/>
<dbReference type="OrthoDB" id="3270417at2759"/>
<keyword evidence="1" id="KW-0812">Transmembrane</keyword>
<feature type="transmembrane region" description="Helical" evidence="1">
    <location>
        <begin position="231"/>
        <end position="252"/>
    </location>
</feature>
<dbReference type="RefSeq" id="XP_040768323.1">
    <property type="nucleotide sequence ID" value="XM_040907918.1"/>
</dbReference>
<organism evidence="3 4">
    <name type="scientific">Laetiporus sulphureus 93-53</name>
    <dbReference type="NCBI Taxonomy" id="1314785"/>
    <lineage>
        <taxon>Eukaryota</taxon>
        <taxon>Fungi</taxon>
        <taxon>Dikarya</taxon>
        <taxon>Basidiomycota</taxon>
        <taxon>Agaricomycotina</taxon>
        <taxon>Agaricomycetes</taxon>
        <taxon>Polyporales</taxon>
        <taxon>Laetiporus</taxon>
    </lineage>
</organism>
<dbReference type="EMBL" id="KV427608">
    <property type="protein sequence ID" value="KZT10583.1"/>
    <property type="molecule type" value="Genomic_DNA"/>
</dbReference>
<protein>
    <recommendedName>
        <fullName evidence="2">DUF6534 domain-containing protein</fullName>
    </recommendedName>
</protein>
<feature type="transmembrane region" description="Helical" evidence="1">
    <location>
        <begin position="12"/>
        <end position="32"/>
    </location>
</feature>
<feature type="transmembrane region" description="Helical" evidence="1">
    <location>
        <begin position="195"/>
        <end position="219"/>
    </location>
</feature>
<reference evidence="3 4" key="1">
    <citation type="journal article" date="2016" name="Mol. Biol. Evol.">
        <title>Comparative Genomics of Early-Diverging Mushroom-Forming Fungi Provides Insights into the Origins of Lignocellulose Decay Capabilities.</title>
        <authorList>
            <person name="Nagy L.G."/>
            <person name="Riley R."/>
            <person name="Tritt A."/>
            <person name="Adam C."/>
            <person name="Daum C."/>
            <person name="Floudas D."/>
            <person name="Sun H."/>
            <person name="Yadav J.S."/>
            <person name="Pangilinan J."/>
            <person name="Larsson K.H."/>
            <person name="Matsuura K."/>
            <person name="Barry K."/>
            <person name="Labutti K."/>
            <person name="Kuo R."/>
            <person name="Ohm R.A."/>
            <person name="Bhattacharya S.S."/>
            <person name="Shirouzu T."/>
            <person name="Yoshinaga Y."/>
            <person name="Martin F.M."/>
            <person name="Grigoriev I.V."/>
            <person name="Hibbett D.S."/>
        </authorList>
    </citation>
    <scope>NUCLEOTIDE SEQUENCE [LARGE SCALE GENOMIC DNA]</scope>
    <source>
        <strain evidence="3 4">93-53</strain>
    </source>
</reference>
<feature type="transmembrane region" description="Helical" evidence="1">
    <location>
        <begin position="85"/>
        <end position="108"/>
    </location>
</feature>
<dbReference type="Pfam" id="PF20152">
    <property type="entry name" value="DUF6534"/>
    <property type="match status" value="1"/>
</dbReference>
<dbReference type="Proteomes" id="UP000076871">
    <property type="component" value="Unassembled WGS sequence"/>
</dbReference>
<evidence type="ECO:0000313" key="4">
    <source>
        <dbReference type="Proteomes" id="UP000076871"/>
    </source>
</evidence>
<evidence type="ECO:0000313" key="3">
    <source>
        <dbReference type="EMBL" id="KZT10583.1"/>
    </source>
</evidence>